<evidence type="ECO:0000256" key="7">
    <source>
        <dbReference type="RuleBase" id="RU364112"/>
    </source>
</evidence>
<protein>
    <recommendedName>
        <fullName evidence="7">Cytochrome c-type biogenesis protein</fullName>
    </recommendedName>
</protein>
<comment type="caution">
    <text evidence="9">The sequence shown here is derived from an EMBL/GenBank/DDBJ whole genome shotgun (WGS) entry which is preliminary data.</text>
</comment>
<keyword evidence="7" id="KW-0812">Transmembrane</keyword>
<dbReference type="RefSeq" id="WP_380859507.1">
    <property type="nucleotide sequence ID" value="NZ_JBHRXV010000004.1"/>
</dbReference>
<dbReference type="Proteomes" id="UP001595615">
    <property type="component" value="Unassembled WGS sequence"/>
</dbReference>
<keyword evidence="4 7" id="KW-0732">Signal</keyword>
<evidence type="ECO:0000256" key="6">
    <source>
        <dbReference type="ARBA" id="ARBA00023004"/>
    </source>
</evidence>
<dbReference type="CDD" id="cd16378">
    <property type="entry name" value="CcmH_N"/>
    <property type="match status" value="1"/>
</dbReference>
<keyword evidence="3 7" id="KW-0479">Metal-binding</keyword>
<feature type="signal peptide" evidence="7">
    <location>
        <begin position="1"/>
        <end position="20"/>
    </location>
</feature>
<organism evidence="9 10">
    <name type="scientific">Sphingoaurantiacus capsulatus</name>
    <dbReference type="NCBI Taxonomy" id="1771310"/>
    <lineage>
        <taxon>Bacteria</taxon>
        <taxon>Pseudomonadati</taxon>
        <taxon>Pseudomonadota</taxon>
        <taxon>Alphaproteobacteria</taxon>
        <taxon>Sphingomonadales</taxon>
        <taxon>Sphingosinicellaceae</taxon>
        <taxon>Sphingoaurantiacus</taxon>
    </lineage>
</organism>
<proteinExistence type="inferred from homology"/>
<accession>A0ABV7X8Q1</accession>
<evidence type="ECO:0000256" key="1">
    <source>
        <dbReference type="ARBA" id="ARBA00010342"/>
    </source>
</evidence>
<evidence type="ECO:0000259" key="8">
    <source>
        <dbReference type="Pfam" id="PF03918"/>
    </source>
</evidence>
<keyword evidence="6 7" id="KW-0408">Iron</keyword>
<evidence type="ECO:0000256" key="4">
    <source>
        <dbReference type="ARBA" id="ARBA00022729"/>
    </source>
</evidence>
<dbReference type="InterPro" id="IPR005616">
    <property type="entry name" value="CcmH/CycL/Ccl2/NrfF_N"/>
</dbReference>
<keyword evidence="7" id="KW-0472">Membrane</keyword>
<evidence type="ECO:0000256" key="3">
    <source>
        <dbReference type="ARBA" id="ARBA00022723"/>
    </source>
</evidence>
<evidence type="ECO:0000256" key="5">
    <source>
        <dbReference type="ARBA" id="ARBA00022748"/>
    </source>
</evidence>
<name>A0ABV7X8Q1_9SPHN</name>
<reference evidence="10" key="1">
    <citation type="journal article" date="2019" name="Int. J. Syst. Evol. Microbiol.">
        <title>The Global Catalogue of Microorganisms (GCM) 10K type strain sequencing project: providing services to taxonomists for standard genome sequencing and annotation.</title>
        <authorList>
            <consortium name="The Broad Institute Genomics Platform"/>
            <consortium name="The Broad Institute Genome Sequencing Center for Infectious Disease"/>
            <person name="Wu L."/>
            <person name="Ma J."/>
        </authorList>
    </citation>
    <scope>NUCLEOTIDE SEQUENCE [LARGE SCALE GENOMIC DNA]</scope>
    <source>
        <strain evidence="10">KCTC 42644</strain>
    </source>
</reference>
<sequence>MRALRFLLLASLFVAGTAGAVLPDEQLADPALEARARAISKELRCVVCQNQSIDDSDAPLARDLRIIVREQLSAGKSDDQTMDYVVARYGNFVLLKPPFEPATWALWLLPMGVLVIGGIGVARYLKGRRHAAADTPDLTPEERARVDALLRDS</sequence>
<dbReference type="Pfam" id="PF03918">
    <property type="entry name" value="CcmH"/>
    <property type="match status" value="1"/>
</dbReference>
<dbReference type="PANTHER" id="PTHR47870">
    <property type="entry name" value="CYTOCHROME C-TYPE BIOGENESIS PROTEIN CCMH"/>
    <property type="match status" value="1"/>
</dbReference>
<dbReference type="InterPro" id="IPR051263">
    <property type="entry name" value="C-type_cytochrome_biogenesis"/>
</dbReference>
<evidence type="ECO:0000256" key="2">
    <source>
        <dbReference type="ARBA" id="ARBA00022617"/>
    </source>
</evidence>
<evidence type="ECO:0000313" key="9">
    <source>
        <dbReference type="EMBL" id="MFC3712510.1"/>
    </source>
</evidence>
<dbReference type="PANTHER" id="PTHR47870:SF1">
    <property type="entry name" value="CYTOCHROME C-TYPE BIOGENESIS PROTEIN CCMH"/>
    <property type="match status" value="1"/>
</dbReference>
<comment type="similarity">
    <text evidence="1 7">Belongs to the CcmH/CycL/Ccl2/NrfF family.</text>
</comment>
<keyword evidence="7" id="KW-1133">Transmembrane helix</keyword>
<feature type="chain" id="PRO_5044979517" description="Cytochrome c-type biogenesis protein" evidence="7">
    <location>
        <begin position="21"/>
        <end position="153"/>
    </location>
</feature>
<keyword evidence="5" id="KW-0201">Cytochrome c-type biogenesis</keyword>
<dbReference type="Gene3D" id="1.10.8.640">
    <property type="entry name" value="Cytochrome C biogenesis protein"/>
    <property type="match status" value="1"/>
</dbReference>
<gene>
    <name evidence="9" type="ORF">ACFOMD_08015</name>
</gene>
<keyword evidence="2 7" id="KW-0349">Heme</keyword>
<evidence type="ECO:0000313" key="10">
    <source>
        <dbReference type="Proteomes" id="UP001595615"/>
    </source>
</evidence>
<feature type="transmembrane region" description="Helical" evidence="7">
    <location>
        <begin position="104"/>
        <end position="125"/>
    </location>
</feature>
<comment type="function">
    <text evidence="7">Possible subunit of a heme lyase.</text>
</comment>
<keyword evidence="10" id="KW-1185">Reference proteome</keyword>
<dbReference type="InterPro" id="IPR038297">
    <property type="entry name" value="CcmH/CycL/NrfF/Ccl2_sf"/>
</dbReference>
<dbReference type="EMBL" id="JBHRXV010000004">
    <property type="protein sequence ID" value="MFC3712510.1"/>
    <property type="molecule type" value="Genomic_DNA"/>
</dbReference>
<feature type="domain" description="CcmH/CycL/Ccl2/NrfF N-terminal" evidence="8">
    <location>
        <begin position="9"/>
        <end position="150"/>
    </location>
</feature>